<evidence type="ECO:0000313" key="2">
    <source>
        <dbReference type="Proteomes" id="UP000238523"/>
    </source>
</evidence>
<name>A0A2K9ZAF6_RHILE</name>
<sequence>MMRTAFSIDKNNRIGPLEPYFFAQRTLKRALRQVSPLSLKFAARTGS</sequence>
<protein>
    <submittedName>
        <fullName evidence="1">Uncharacterized protein</fullName>
    </submittedName>
</protein>
<dbReference type="Proteomes" id="UP000238523">
    <property type="component" value="Chromosome"/>
</dbReference>
<gene>
    <name evidence="1" type="ORF">CUJ84_Chr004887</name>
</gene>
<reference evidence="1 2" key="1">
    <citation type="submission" date="2017-11" db="EMBL/GenBank/DDBJ databases">
        <title>Complete genome of Rhizobium leguminosarum Norway, an ineffective micro-symbiont.</title>
        <authorList>
            <person name="Hoffrichter A."/>
            <person name="Liang J."/>
            <person name="Brachmann A."/>
            <person name="Marin M."/>
        </authorList>
    </citation>
    <scope>NUCLEOTIDE SEQUENCE [LARGE SCALE GENOMIC DNA]</scope>
    <source>
        <strain evidence="1 2">Norway</strain>
    </source>
</reference>
<dbReference type="EMBL" id="CP025012">
    <property type="protein sequence ID" value="AUW45180.1"/>
    <property type="molecule type" value="Genomic_DNA"/>
</dbReference>
<organism evidence="1 2">
    <name type="scientific">Rhizobium leguminosarum</name>
    <dbReference type="NCBI Taxonomy" id="384"/>
    <lineage>
        <taxon>Bacteria</taxon>
        <taxon>Pseudomonadati</taxon>
        <taxon>Pseudomonadota</taxon>
        <taxon>Alphaproteobacteria</taxon>
        <taxon>Hyphomicrobiales</taxon>
        <taxon>Rhizobiaceae</taxon>
        <taxon>Rhizobium/Agrobacterium group</taxon>
        <taxon>Rhizobium</taxon>
    </lineage>
</organism>
<evidence type="ECO:0000313" key="1">
    <source>
        <dbReference type="EMBL" id="AUW45180.1"/>
    </source>
</evidence>
<proteinExistence type="predicted"/>
<accession>A0A2K9ZAF6</accession>
<dbReference type="AlphaFoldDB" id="A0A2K9ZAF6"/>